<comment type="subcellular location">
    <subcellularLocation>
        <location evidence="2 17">Nucleus</location>
    </subcellularLocation>
</comment>
<dbReference type="GO" id="GO:0006272">
    <property type="term" value="P:leading strand elongation"/>
    <property type="evidence" value="ECO:0000318"/>
    <property type="project" value="GO_Central"/>
</dbReference>
<dbReference type="JaponicusDB" id="SJAG_02908">
    <property type="gene designation" value="cdc20"/>
</dbReference>
<dbReference type="Gene3D" id="3.30.342.10">
    <property type="entry name" value="DNA Polymerase, chain B, domain 1"/>
    <property type="match status" value="1"/>
</dbReference>
<dbReference type="InterPro" id="IPR055191">
    <property type="entry name" value="POL2_thumb"/>
</dbReference>
<evidence type="ECO:0000313" key="23">
    <source>
        <dbReference type="Proteomes" id="UP000001744"/>
    </source>
</evidence>
<evidence type="ECO:0000256" key="18">
    <source>
        <dbReference type="SAM" id="Coils"/>
    </source>
</evidence>
<comment type="function">
    <text evidence="17">DNA polymerase II participates in chromosomal DNA replication.</text>
</comment>
<evidence type="ECO:0000256" key="15">
    <source>
        <dbReference type="ARBA" id="ARBA00023242"/>
    </source>
</evidence>
<dbReference type="GO" id="GO:0051539">
    <property type="term" value="F:4 iron, 4 sulfur cluster binding"/>
    <property type="evidence" value="ECO:0007669"/>
    <property type="project" value="UniProtKB-KW"/>
</dbReference>
<accession>B6K1H9</accession>
<evidence type="ECO:0000256" key="8">
    <source>
        <dbReference type="ARBA" id="ARBA00022723"/>
    </source>
</evidence>
<evidence type="ECO:0000256" key="19">
    <source>
        <dbReference type="SAM" id="MobiDB-lite"/>
    </source>
</evidence>
<evidence type="ECO:0000256" key="14">
    <source>
        <dbReference type="ARBA" id="ARBA00023125"/>
    </source>
</evidence>
<dbReference type="InterPro" id="IPR042087">
    <property type="entry name" value="DNA_pol_B_thumb"/>
</dbReference>
<dbReference type="SUPFAM" id="SSF56672">
    <property type="entry name" value="DNA/RNA polymerases"/>
    <property type="match status" value="1"/>
</dbReference>
<dbReference type="Gene3D" id="3.90.1600.10">
    <property type="entry name" value="Palm domain of DNA polymerase"/>
    <property type="match status" value="1"/>
</dbReference>
<dbReference type="OrthoDB" id="10060449at2759"/>
<dbReference type="InterPro" id="IPR012337">
    <property type="entry name" value="RNaseH-like_sf"/>
</dbReference>
<dbReference type="InterPro" id="IPR029703">
    <property type="entry name" value="POL2"/>
</dbReference>
<evidence type="ECO:0000256" key="9">
    <source>
        <dbReference type="ARBA" id="ARBA00022771"/>
    </source>
</evidence>
<dbReference type="PANTHER" id="PTHR10670">
    <property type="entry name" value="DNA POLYMERASE EPSILON CATALYTIC SUBUNIT A"/>
    <property type="match status" value="1"/>
</dbReference>
<dbReference type="InterPro" id="IPR043502">
    <property type="entry name" value="DNA/RNA_pol_sf"/>
</dbReference>
<dbReference type="VEuPathDB" id="FungiDB:SJAG_02908"/>
<dbReference type="FunFam" id="1.10.132.60:FF:000003">
    <property type="entry name" value="DNA polymerase epsilon catalytic subunit"/>
    <property type="match status" value="1"/>
</dbReference>
<dbReference type="SMART" id="SM01159">
    <property type="entry name" value="DUF1744"/>
    <property type="match status" value="1"/>
</dbReference>
<feature type="domain" description="DNA polymerase epsilon catalytic subunit A C-terminal" evidence="20">
    <location>
        <begin position="1419"/>
        <end position="1808"/>
    </location>
</feature>
<dbReference type="Pfam" id="PF23250">
    <property type="entry name" value="zf_DPOE_2"/>
    <property type="match status" value="1"/>
</dbReference>
<feature type="region of interest" description="Disordered" evidence="19">
    <location>
        <begin position="1"/>
        <end position="24"/>
    </location>
</feature>
<dbReference type="FunFam" id="3.30.420.10:FF:000010">
    <property type="entry name" value="DNA polymerase epsilon catalytic subunit"/>
    <property type="match status" value="1"/>
</dbReference>
<keyword evidence="12 17" id="KW-0408">Iron</keyword>
<feature type="coiled-coil region" evidence="18">
    <location>
        <begin position="1853"/>
        <end position="1880"/>
    </location>
</feature>
<dbReference type="HOGENOM" id="CLU_000556_0_1_1"/>
<dbReference type="GO" id="GO:0008622">
    <property type="term" value="C:epsilon DNA polymerase complex"/>
    <property type="evidence" value="ECO:0000318"/>
    <property type="project" value="GO_Central"/>
</dbReference>
<evidence type="ECO:0000256" key="5">
    <source>
        <dbReference type="ARBA" id="ARBA00022679"/>
    </source>
</evidence>
<dbReference type="GO" id="GO:0003887">
    <property type="term" value="F:DNA-directed DNA polymerase activity"/>
    <property type="evidence" value="ECO:0000318"/>
    <property type="project" value="GO_Central"/>
</dbReference>
<keyword evidence="13 17" id="KW-0411">Iron-sulfur</keyword>
<dbReference type="OMA" id="MLDQCRY"/>
<keyword evidence="8 17" id="KW-0479">Metal-binding</keyword>
<dbReference type="InterPro" id="IPR006172">
    <property type="entry name" value="DNA-dir_DNA_pol_B"/>
</dbReference>
<dbReference type="InterPro" id="IPR006133">
    <property type="entry name" value="DNA-dir_DNA_pol_B_exonuc"/>
</dbReference>
<sequence>MAPNFSGKQRSFRPAGSQSRNWNSAVTAKANEEVVLENIWNEIQSKNEIDTKMGFDNIEAGPPRIGWLLNVHPTSVPSDDNANGKSAIALYFIQEDGETFRVTVPYRPYLYVSTKEGKEAEVEDYLKKAFPNLIKDCKHVYKDDLKLVNHLVGYQKLFVQLFFDNQMDLFTVRRLVLSASRTNENRREATNTYADIFETKDNKDESTNADAPLDYILDVREYDVPYHSRSLIDLNVRVGQWFNVSFKHGEPSITLDESRIERAEPVIMAFDIETTKSPLKFPDSTFDQVMMISYMIDGQGFLITNREIISEDIQDFEYTPKPEFEGPFVIFNEENEMALLQRFFRHIRSAKPSIIVTYNGDFFDWPFVDARASCHGMDMFQEIGFSKDQEDEYKSTYCAHMDAFRWVKRDSYLPQGSQGLKAVTVAKLGYDPIELDPELMTIYASEKPQVLAQYSVSDAVATYYLYMKYVHPFIFSLCNIIPLNPDEVLRKGTGTLCETLLTVQACTRNIVLPNKHVDPLEKFFDGHLLASETYVGGHVESLESGVFRADIPTDFHLDPNVYQELLDQLDSALHFSITIENKKNMEDISNYDETLRDSPTRKENPRIYHLDVASMYPNIMITNRLQPDSIKDESFCASCDLNVPGKTCDRKMIWAWRGEYYPPKRNEYNMIRNALQSEVFPPKFKNGPPRSFDDLSPPEQAERIQKRLSDYSKKVYHKLYDNTIINKETVICQKENSFYIDTVKSFRDRRYDFKGLQKKWGKILAERQKGGTLSGIEEAKKMIVLYNSLQLAHKVILNSFYGYVMRKGSRWYSIEMAGITCLTGATIIQMARQIVERAGRPLELDTDGIWCILPESFPENFTLKTKTGGKFTVSYPCVMLNHLVHEKFTNHQFSVLKNAETLEYETFSENSIFFEVDGPYRAMVLPASKEEGKNLKKRYAVFNFDGSLAELKGFEIKRRGELKLIKTFQAQIFKVFLQGKTLEECYAEVAKVADNWLEVLFSKGSSVDDDELFDLISENRSMTKTLKEYGNQKSTSITTARRWLKDFGRDSFDIRSILDWDYYLERLGSVVQKLISIPAVLQRIANPVPRIPLPNWLFKRVAEQNSKFQQVKLESFLSKQKVEDKNKPVINDIEDILSPAKAHVSPIAIVKKRKAVHSATEAPLTFKETFVPINEDYRHWLVYAKKKWAFQKQVRDRRRTIIGHSNSISGAFQSSMEELINNTWHILQIRPTDVPGLLLAWIVVNKRLTSVKLKVHRKFYVNFKTNDLPEVEIEGCVIEKSNCILPHGKPTNNLFSLIIPEKIYQSECDCLSLIFSHNSVEVCTKEEYHLSNVPSLNWATCRLNGTVSGAFGEALETGFLTSMLNQSEDDYLADIDVKYVYLFHASFDNKMMVGLFYPHLSSADIIIVDKHTTDHSFPPLKKLYEEALPSYKQSEAPSCIKYGDTIEAGVSFCNSPKQMYKSLTDKLSKFVSSKLGVCTLILETSEAFILKKNLKILDDIPFAVIERHDTANMSFSWKSTYAKMMIRHYLGIGPWITHQRQLAAYASIPFCNFEKDNMQYLLDIEYARRLTEKQIILWWNKNPLPDLGGLEHDDILHLTSPSDNFELNYSGAYANASVDIHISNLAMCSILNSAIVNDAEGVEDFSALDDSYLASDSGNLEARFGASENFGLTYSLPILKDLVKELWLEAGKGDLIADLIIQHLVRWVQQTDAHMYDPVLVTHVRLLMRKTFLQLLAEFRRFGVHVVYANAKRVLISTKKPAIQTAASFANYVLKTIKSLPLFHFVDFTIREYWDYLLWMDPFNYGGKACIPESLAQTNCVLQTTVSWHIKKHLPSSMQNEFQNWIIEFVEEIHKLKMEKNEEQKLRVRVRNNNEDVEEEILGAGLIKRKFLAPLERQISQFQHQYQKSLLNSDVDVDFSIPQLPGTHLSPKNPVLEFAKSICTVFNLAGNLSLEVRALQKSLYSILNVRDFSKDTEFIYPSKRLQLEQVPCKHCGNSQDFDLCLNEELWPERTESGQLQFSTGWHCTICNLEYDRWAFEEMLVEVLQKQLLKFQVQDFHCAKCGNIRTSPFKSLCSCSGAWKMSYPQEKFLDLLSVYRNIAEYYEFTMLKAMVSTIDQSIS</sequence>
<keyword evidence="14 17" id="KW-0238">DNA-binding</keyword>
<dbReference type="Gene3D" id="1.10.132.60">
    <property type="entry name" value="DNA polymerase family B, C-terminal domain"/>
    <property type="match status" value="1"/>
</dbReference>
<dbReference type="EC" id="2.7.7.7" evidence="17"/>
<dbReference type="STRING" id="402676.B6K1H9"/>
<keyword evidence="11 17" id="KW-0239">DNA-directed DNA polymerase</keyword>
<evidence type="ECO:0000256" key="10">
    <source>
        <dbReference type="ARBA" id="ARBA00022833"/>
    </source>
</evidence>
<keyword evidence="23" id="KW-1185">Reference proteome</keyword>
<dbReference type="GO" id="GO:0000278">
    <property type="term" value="P:mitotic cell cycle"/>
    <property type="evidence" value="ECO:0000318"/>
    <property type="project" value="GO_Central"/>
</dbReference>
<evidence type="ECO:0000256" key="2">
    <source>
        <dbReference type="ARBA" id="ARBA00004123"/>
    </source>
</evidence>
<dbReference type="GO" id="GO:0003677">
    <property type="term" value="F:DNA binding"/>
    <property type="evidence" value="ECO:0000318"/>
    <property type="project" value="GO_Central"/>
</dbReference>
<dbReference type="GeneID" id="7048591"/>
<dbReference type="InterPro" id="IPR036397">
    <property type="entry name" value="RNaseH_sf"/>
</dbReference>
<dbReference type="EMBL" id="KE651166">
    <property type="protein sequence ID" value="EEB07800.2"/>
    <property type="molecule type" value="Genomic_DNA"/>
</dbReference>
<evidence type="ECO:0000313" key="22">
    <source>
        <dbReference type="JaponicusDB" id="SJAG_02908"/>
    </source>
</evidence>
<comment type="similarity">
    <text evidence="3 17">Belongs to the DNA polymerase type-B family.</text>
</comment>
<keyword evidence="7 17" id="KW-0235">DNA replication</keyword>
<dbReference type="GO" id="GO:0031048">
    <property type="term" value="P:regulatory ncRNA-mediated heterochromatin formation"/>
    <property type="evidence" value="ECO:0007669"/>
    <property type="project" value="EnsemblFungi"/>
</dbReference>
<name>B6K1H9_SCHJY</name>
<dbReference type="Proteomes" id="UP000001744">
    <property type="component" value="Unassembled WGS sequence"/>
</dbReference>
<dbReference type="GO" id="GO:0006287">
    <property type="term" value="P:base-excision repair, gap-filling"/>
    <property type="evidence" value="ECO:0000318"/>
    <property type="project" value="GO_Central"/>
</dbReference>
<dbReference type="Gene3D" id="3.30.420.10">
    <property type="entry name" value="Ribonuclease H-like superfamily/Ribonuclease H"/>
    <property type="match status" value="1"/>
</dbReference>
<reference evidence="21 23" key="1">
    <citation type="journal article" date="2011" name="Science">
        <title>Comparative functional genomics of the fission yeasts.</title>
        <authorList>
            <person name="Rhind N."/>
            <person name="Chen Z."/>
            <person name="Yassour M."/>
            <person name="Thompson D.A."/>
            <person name="Haas B.J."/>
            <person name="Habib N."/>
            <person name="Wapinski I."/>
            <person name="Roy S."/>
            <person name="Lin M.F."/>
            <person name="Heiman D.I."/>
            <person name="Young S.K."/>
            <person name="Furuya K."/>
            <person name="Guo Y."/>
            <person name="Pidoux A."/>
            <person name="Chen H.M."/>
            <person name="Robbertse B."/>
            <person name="Goldberg J.M."/>
            <person name="Aoki K."/>
            <person name="Bayne E.H."/>
            <person name="Berlin A.M."/>
            <person name="Desjardins C.A."/>
            <person name="Dobbs E."/>
            <person name="Dukaj L."/>
            <person name="Fan L."/>
            <person name="FitzGerald M.G."/>
            <person name="French C."/>
            <person name="Gujja S."/>
            <person name="Hansen K."/>
            <person name="Keifenheim D."/>
            <person name="Levin J.Z."/>
            <person name="Mosher R.A."/>
            <person name="Mueller C.A."/>
            <person name="Pfiffner J."/>
            <person name="Priest M."/>
            <person name="Russ C."/>
            <person name="Smialowska A."/>
            <person name="Swoboda P."/>
            <person name="Sykes S.M."/>
            <person name="Vaughn M."/>
            <person name="Vengrova S."/>
            <person name="Yoder R."/>
            <person name="Zeng Q."/>
            <person name="Allshire R."/>
            <person name="Baulcombe D."/>
            <person name="Birren B.W."/>
            <person name="Brown W."/>
            <person name="Ekwall K."/>
            <person name="Kellis M."/>
            <person name="Leatherwood J."/>
            <person name="Levin H."/>
            <person name="Margalit H."/>
            <person name="Martienssen R."/>
            <person name="Nieduszynski C.A."/>
            <person name="Spatafora J.W."/>
            <person name="Friedman N."/>
            <person name="Dalgaard J.Z."/>
            <person name="Baumann P."/>
            <person name="Niki H."/>
            <person name="Regev A."/>
            <person name="Nusbaum C."/>
        </authorList>
    </citation>
    <scope>NUCLEOTIDE SEQUENCE [LARGE SCALE GENOMIC DNA]</scope>
    <source>
        <strain evidence="23">yFS275 / FY16936</strain>
    </source>
</reference>
<dbReference type="FunFam" id="3.90.1600.10:FF:000006">
    <property type="entry name" value="DNA polymerase epsilon catalytic subunit"/>
    <property type="match status" value="1"/>
</dbReference>
<organism evidence="21 23">
    <name type="scientific">Schizosaccharomyces japonicus (strain yFS275 / FY16936)</name>
    <name type="common">Fission yeast</name>
    <dbReference type="NCBI Taxonomy" id="402676"/>
    <lineage>
        <taxon>Eukaryota</taxon>
        <taxon>Fungi</taxon>
        <taxon>Dikarya</taxon>
        <taxon>Ascomycota</taxon>
        <taxon>Taphrinomycotina</taxon>
        <taxon>Schizosaccharomycetes</taxon>
        <taxon>Schizosaccharomycetales</taxon>
        <taxon>Schizosaccharomycetaceae</taxon>
        <taxon>Schizosaccharomyces</taxon>
    </lineage>
</organism>
<proteinExistence type="inferred from homology"/>
<dbReference type="GO" id="GO:0140445">
    <property type="term" value="C:chromosome, telomeric repeat region"/>
    <property type="evidence" value="ECO:0007669"/>
    <property type="project" value="EnsemblFungi"/>
</dbReference>
<dbReference type="InterPro" id="IPR013697">
    <property type="entry name" value="DNA_pol_e_suA_C"/>
</dbReference>
<dbReference type="GO" id="GO:0045004">
    <property type="term" value="P:DNA replication proofreading"/>
    <property type="evidence" value="ECO:0000318"/>
    <property type="project" value="GO_Central"/>
</dbReference>
<evidence type="ECO:0000256" key="3">
    <source>
        <dbReference type="ARBA" id="ARBA00005755"/>
    </source>
</evidence>
<dbReference type="Pfam" id="PF03104">
    <property type="entry name" value="DNA_pol_B_exo1"/>
    <property type="match status" value="1"/>
</dbReference>
<dbReference type="Pfam" id="PF22634">
    <property type="entry name" value="POL2_thumb"/>
    <property type="match status" value="1"/>
</dbReference>
<dbReference type="GO" id="GO:0140529">
    <property type="term" value="P:CMG complex assembly"/>
    <property type="evidence" value="ECO:0007669"/>
    <property type="project" value="EnsemblFungi"/>
</dbReference>
<dbReference type="eggNOG" id="KOG1798">
    <property type="taxonomic scope" value="Eukaryota"/>
</dbReference>
<dbReference type="PANTHER" id="PTHR10670:SF0">
    <property type="entry name" value="DNA POLYMERASE EPSILON CATALYTIC SUBUNIT A"/>
    <property type="match status" value="1"/>
</dbReference>
<evidence type="ECO:0000313" key="21">
    <source>
        <dbReference type="EMBL" id="EEB07800.2"/>
    </source>
</evidence>
<comment type="cofactor">
    <cofactor evidence="1 17">
        <name>[4Fe-4S] cluster</name>
        <dbReference type="ChEBI" id="CHEBI:49883"/>
    </cofactor>
</comment>
<dbReference type="CDD" id="cd05535">
    <property type="entry name" value="POLBc_epsilon"/>
    <property type="match status" value="1"/>
</dbReference>
<gene>
    <name evidence="22" type="primary">cdc20</name>
    <name evidence="21" type="ORF">SJAG_02908</name>
</gene>
<dbReference type="InterPro" id="IPR023211">
    <property type="entry name" value="DNA_pol_palm_dom_sf"/>
</dbReference>
<dbReference type="GO" id="GO:1902975">
    <property type="term" value="P:mitotic DNA replication initiation"/>
    <property type="evidence" value="ECO:0007669"/>
    <property type="project" value="EnsemblFungi"/>
</dbReference>
<protein>
    <recommendedName>
        <fullName evidence="17">DNA polymerase epsilon catalytic subunit</fullName>
        <ecNumber evidence="17">2.7.7.7</ecNumber>
    </recommendedName>
</protein>
<keyword evidence="6 17" id="KW-0548">Nucleotidyltransferase</keyword>
<evidence type="ECO:0000259" key="20">
    <source>
        <dbReference type="SMART" id="SM01159"/>
    </source>
</evidence>
<keyword evidence="4 17" id="KW-0004">4Fe-4S</keyword>
<dbReference type="GO" id="GO:1903460">
    <property type="term" value="P:mitotic DNA replication leading strand elongation"/>
    <property type="evidence" value="ECO:0007669"/>
    <property type="project" value="EnsemblFungi"/>
</dbReference>
<dbReference type="GO" id="GO:0034080">
    <property type="term" value="P:CENP-A containing chromatin assembly"/>
    <property type="evidence" value="ECO:0007669"/>
    <property type="project" value="EnsemblFungi"/>
</dbReference>
<dbReference type="SMART" id="SM00486">
    <property type="entry name" value="POLBc"/>
    <property type="match status" value="1"/>
</dbReference>
<keyword evidence="10 17" id="KW-0862">Zinc</keyword>
<dbReference type="GO" id="GO:0008270">
    <property type="term" value="F:zinc ion binding"/>
    <property type="evidence" value="ECO:0007669"/>
    <property type="project" value="UniProtKB-KW"/>
</dbReference>
<keyword evidence="15 17" id="KW-0539">Nucleus</keyword>
<dbReference type="SUPFAM" id="SSF53098">
    <property type="entry name" value="Ribonuclease H-like"/>
    <property type="match status" value="1"/>
</dbReference>
<evidence type="ECO:0000256" key="1">
    <source>
        <dbReference type="ARBA" id="ARBA00001966"/>
    </source>
</evidence>
<dbReference type="GO" id="GO:0006297">
    <property type="term" value="P:nucleotide-excision repair, DNA gap filling"/>
    <property type="evidence" value="ECO:0000318"/>
    <property type="project" value="GO_Central"/>
</dbReference>
<keyword evidence="5 17" id="KW-0808">Transferase</keyword>
<evidence type="ECO:0000256" key="7">
    <source>
        <dbReference type="ARBA" id="ARBA00022705"/>
    </source>
</evidence>
<dbReference type="GO" id="GO:0008310">
    <property type="term" value="F:single-stranded DNA 3'-5' DNA exonuclease activity"/>
    <property type="evidence" value="ECO:0000318"/>
    <property type="project" value="GO_Central"/>
</dbReference>
<evidence type="ECO:0000256" key="6">
    <source>
        <dbReference type="ARBA" id="ARBA00022695"/>
    </source>
</evidence>
<evidence type="ECO:0000256" key="12">
    <source>
        <dbReference type="ARBA" id="ARBA00023004"/>
    </source>
</evidence>
<dbReference type="CDD" id="cd05779">
    <property type="entry name" value="DNA_polB_epsilon_exo"/>
    <property type="match status" value="1"/>
</dbReference>
<evidence type="ECO:0000256" key="11">
    <source>
        <dbReference type="ARBA" id="ARBA00022932"/>
    </source>
</evidence>
<keyword evidence="9 17" id="KW-0863">Zinc-finger</keyword>
<dbReference type="RefSeq" id="XP_002174093.2">
    <property type="nucleotide sequence ID" value="XM_002174057.2"/>
</dbReference>
<dbReference type="InterPro" id="IPR054475">
    <property type="entry name" value="Znf-DPOE"/>
</dbReference>
<dbReference type="GO" id="GO:0000166">
    <property type="term" value="F:nucleotide binding"/>
    <property type="evidence" value="ECO:0007669"/>
    <property type="project" value="InterPro"/>
</dbReference>
<evidence type="ECO:0000256" key="16">
    <source>
        <dbReference type="ARBA" id="ARBA00049244"/>
    </source>
</evidence>
<keyword evidence="18" id="KW-0175">Coiled coil</keyword>
<evidence type="ECO:0000256" key="4">
    <source>
        <dbReference type="ARBA" id="ARBA00022485"/>
    </source>
</evidence>
<dbReference type="Pfam" id="PF08490">
    <property type="entry name" value="DUF1744"/>
    <property type="match status" value="1"/>
</dbReference>
<evidence type="ECO:0000256" key="13">
    <source>
        <dbReference type="ARBA" id="ARBA00023014"/>
    </source>
</evidence>
<dbReference type="Pfam" id="PF22912">
    <property type="entry name" value="zf-DPOE"/>
    <property type="match status" value="1"/>
</dbReference>
<evidence type="ECO:0000256" key="17">
    <source>
        <dbReference type="RuleBase" id="RU365029"/>
    </source>
</evidence>
<comment type="catalytic activity">
    <reaction evidence="16 17">
        <text>DNA(n) + a 2'-deoxyribonucleoside 5'-triphosphate = DNA(n+1) + diphosphate</text>
        <dbReference type="Rhea" id="RHEA:22508"/>
        <dbReference type="Rhea" id="RHEA-COMP:17339"/>
        <dbReference type="Rhea" id="RHEA-COMP:17340"/>
        <dbReference type="ChEBI" id="CHEBI:33019"/>
        <dbReference type="ChEBI" id="CHEBI:61560"/>
        <dbReference type="ChEBI" id="CHEBI:173112"/>
        <dbReference type="EC" id="2.7.7.7"/>
    </reaction>
</comment>